<feature type="region of interest" description="Disordered" evidence="1">
    <location>
        <begin position="22"/>
        <end position="90"/>
    </location>
</feature>
<gene>
    <name evidence="3" type="ORF">HED64_15300</name>
</gene>
<dbReference type="Proteomes" id="UP000746595">
    <property type="component" value="Unassembled WGS sequence"/>
</dbReference>
<comment type="caution">
    <text evidence="3">The sequence shown here is derived from an EMBL/GenBank/DDBJ whole genome shotgun (WGS) entry which is preliminary data.</text>
</comment>
<evidence type="ECO:0000313" key="4">
    <source>
        <dbReference type="Proteomes" id="UP000746595"/>
    </source>
</evidence>
<feature type="chain" id="PRO_5046128749" description="Lipoprotein" evidence="2">
    <location>
        <begin position="30"/>
        <end position="287"/>
    </location>
</feature>
<evidence type="ECO:0008006" key="5">
    <source>
        <dbReference type="Google" id="ProtNLM"/>
    </source>
</evidence>
<keyword evidence="4" id="KW-1185">Reference proteome</keyword>
<accession>A0ABX1G8U0</accession>
<dbReference type="RefSeq" id="WP_168152856.1">
    <property type="nucleotide sequence ID" value="NZ_JAAWVT010000008.1"/>
</dbReference>
<evidence type="ECO:0000256" key="2">
    <source>
        <dbReference type="SAM" id="SignalP"/>
    </source>
</evidence>
<feature type="compositionally biased region" description="Low complexity" evidence="1">
    <location>
        <begin position="26"/>
        <end position="86"/>
    </location>
</feature>
<feature type="signal peptide" evidence="2">
    <location>
        <begin position="1"/>
        <end position="29"/>
    </location>
</feature>
<reference evidence="3 4" key="1">
    <citation type="submission" date="2020-04" db="EMBL/GenBank/DDBJ databases">
        <title>Paeniglutamicibacter sp. ANT13_2, a novel actinomycete isolated from sediment in Antarctica.</title>
        <authorList>
            <person name="Sakdapetsiri C."/>
            <person name="Pinyakong O."/>
        </authorList>
    </citation>
    <scope>NUCLEOTIDE SEQUENCE [LARGE SCALE GENOMIC DNA]</scope>
    <source>
        <strain evidence="3 4">ANT13_2</strain>
    </source>
</reference>
<dbReference type="EMBL" id="JAAWVT010000008">
    <property type="protein sequence ID" value="NKG22065.1"/>
    <property type="molecule type" value="Genomic_DNA"/>
</dbReference>
<evidence type="ECO:0000313" key="3">
    <source>
        <dbReference type="EMBL" id="NKG22065.1"/>
    </source>
</evidence>
<evidence type="ECO:0000256" key="1">
    <source>
        <dbReference type="SAM" id="MobiDB-lite"/>
    </source>
</evidence>
<keyword evidence="2" id="KW-0732">Signal</keyword>
<sequence>MKKIAIWTLPLAATLALSGCSGLMGSDSAESPTPSPSATVQPSASPTPEASATTPAATEITSDSGSSSTSESSSASASADAGSNHSASEDQLTAQELLEVAQSLESYYEKGGVKIIKNAELKASADQSKKLIASMKVSPAECGVYASSGSMDLMSHMNMVSVSIPRSSNDAGMVVSIGSFDDASDIATAKSMAESSSKDCSEFTMTMGGQEITAAVETGKANTKAEKTIATMTEINMAGQKTQTLSVSGYDGVNNIGVAIVSPKDADVAVARAEEYLDLALLHMAGY</sequence>
<name>A0ABX1G8U0_9MICC</name>
<proteinExistence type="predicted"/>
<protein>
    <recommendedName>
        <fullName evidence="5">Lipoprotein</fullName>
    </recommendedName>
</protein>
<organism evidence="3 4">
    <name type="scientific">Paeniglutamicibacter terrestris</name>
    <dbReference type="NCBI Taxonomy" id="2723403"/>
    <lineage>
        <taxon>Bacteria</taxon>
        <taxon>Bacillati</taxon>
        <taxon>Actinomycetota</taxon>
        <taxon>Actinomycetes</taxon>
        <taxon>Micrococcales</taxon>
        <taxon>Micrococcaceae</taxon>
        <taxon>Paeniglutamicibacter</taxon>
    </lineage>
</organism>
<dbReference type="PROSITE" id="PS51257">
    <property type="entry name" value="PROKAR_LIPOPROTEIN"/>
    <property type="match status" value="1"/>
</dbReference>